<evidence type="ECO:0000313" key="4">
    <source>
        <dbReference type="Proteomes" id="UP001283341"/>
    </source>
</evidence>
<dbReference type="InterPro" id="IPR058525">
    <property type="entry name" value="DUF8212"/>
</dbReference>
<feature type="region of interest" description="Disordered" evidence="1">
    <location>
        <begin position="281"/>
        <end position="300"/>
    </location>
</feature>
<accession>A0AAE0HX48</accession>
<dbReference type="AlphaFoldDB" id="A0AAE0HX48"/>
<reference evidence="3" key="2">
    <citation type="submission" date="2023-06" db="EMBL/GenBank/DDBJ databases">
        <authorList>
            <consortium name="Lawrence Berkeley National Laboratory"/>
            <person name="Haridas S."/>
            <person name="Hensen N."/>
            <person name="Bonometti L."/>
            <person name="Westerberg I."/>
            <person name="Brannstrom I.O."/>
            <person name="Guillou S."/>
            <person name="Cros-Aarteil S."/>
            <person name="Calhoun S."/>
            <person name="Kuo A."/>
            <person name="Mondo S."/>
            <person name="Pangilinan J."/>
            <person name="Riley R."/>
            <person name="Labutti K."/>
            <person name="Andreopoulos B."/>
            <person name="Lipzen A."/>
            <person name="Chen C."/>
            <person name="Yanf M."/>
            <person name="Daum C."/>
            <person name="Ng V."/>
            <person name="Clum A."/>
            <person name="Steindorff A."/>
            <person name="Ohm R."/>
            <person name="Martin F."/>
            <person name="Silar P."/>
            <person name="Natvig D."/>
            <person name="Lalanne C."/>
            <person name="Gautier V."/>
            <person name="Ament-Velasquez S.L."/>
            <person name="Kruys A."/>
            <person name="Hutchinson M.I."/>
            <person name="Powell A.J."/>
            <person name="Barry K."/>
            <person name="Miller A.N."/>
            <person name="Grigoriev I.V."/>
            <person name="Debuchy R."/>
            <person name="Gladieux P."/>
            <person name="Thoren M.H."/>
            <person name="Johannesson H."/>
        </authorList>
    </citation>
    <scope>NUCLEOTIDE SEQUENCE</scope>
    <source>
        <strain evidence="3">CBS 118394</strain>
    </source>
</reference>
<gene>
    <name evidence="3" type="ORF">B0H66DRAFT_563026</name>
</gene>
<sequence length="851" mass="95012">MKFLDTTTLNLVSFADGPPSEYILFSYATDQPSEELLTHHHVNHLSSSHGGEKDRPSHHHTELSGPLLQACQQARARNVGYLWVFPLCVDQSSSADLSESVTASFRLLWNASVCIVHLSDIPLPDGDSNTNCTDDVVALEKDLSPSRWFTRSWTLQDLVASRCVEFYDRDWNLRGVKSSASPRPYLEMLSRVSGVDADVLGDRNVLWDISLGRRLSWAAHRRSSRPEDDAYALMGICGVGGRLTPRYGEGSRHAFHRLQEKILKTTSDMSILAWTRQQRTEISSSDEDDGRQQQQPPFSGILADSPADFSHFASNPAWTVPFKSDCELVFNNRGLCVQGLVFVVVANHSSETRREVAFVLKDSPLNPARVAILLKEIEPGLFVRSNPEALCHLLLRKDGMKLTERICVRLHVGSREARRMFAEQKVYSELFLEDASHNNNLIPSLSGRCMSKRGADEMLGSRHNDQEDGMCYSSDGGSSNSIRSTADSVEDDVLLFDSLPEKPELLDDGHPFHSVLPDLANLALSAWTKEKMKATAAAAHPEKELASMMPEIGASSSSSRQRLLGLGKILPLPFRPREEGNLPEEHQDSDTCDSTASCYTAETDHDDPDAVMVRQSSSAARGESPLLLACPFYQLDPVQHHRCMWAIELHDTRTIKQHVIVDHRLPEYCPVCHAVFGSAAERDSHVVARWCTAPPAMSGPPITRGVSEDQVEVLATPRRHRRRKDERKLKRRKSSANKRKQHAGRTEIVATTEEEEWYRIWNILFPDVPSPPAAVYLSSPREGEATAFRRFWQAVGPELVSGLLSERGLLRWEDPREEVALAALHASVLKRVMEQSGLVFPVTAVLPVRVA</sequence>
<feature type="region of interest" description="Disordered" evidence="1">
    <location>
        <begin position="463"/>
        <end position="483"/>
    </location>
</feature>
<feature type="region of interest" description="Disordered" evidence="1">
    <location>
        <begin position="701"/>
        <end position="745"/>
    </location>
</feature>
<dbReference type="Pfam" id="PF26640">
    <property type="entry name" value="DUF8212"/>
    <property type="match status" value="1"/>
</dbReference>
<evidence type="ECO:0000256" key="1">
    <source>
        <dbReference type="SAM" id="MobiDB-lite"/>
    </source>
</evidence>
<name>A0AAE0HX48_9PEZI</name>
<feature type="compositionally biased region" description="Basic and acidic residues" evidence="1">
    <location>
        <begin position="575"/>
        <end position="589"/>
    </location>
</feature>
<feature type="region of interest" description="Disordered" evidence="1">
    <location>
        <begin position="574"/>
        <end position="594"/>
    </location>
</feature>
<dbReference type="EMBL" id="JAUEDM010000006">
    <property type="protein sequence ID" value="KAK3314485.1"/>
    <property type="molecule type" value="Genomic_DNA"/>
</dbReference>
<dbReference type="PANTHER" id="PTHR10622:SF12">
    <property type="entry name" value="HET DOMAIN-CONTAINING PROTEIN"/>
    <property type="match status" value="1"/>
</dbReference>
<proteinExistence type="predicted"/>
<keyword evidence="4" id="KW-1185">Reference proteome</keyword>
<organism evidence="3 4">
    <name type="scientific">Apodospora peruviana</name>
    <dbReference type="NCBI Taxonomy" id="516989"/>
    <lineage>
        <taxon>Eukaryota</taxon>
        <taxon>Fungi</taxon>
        <taxon>Dikarya</taxon>
        <taxon>Ascomycota</taxon>
        <taxon>Pezizomycotina</taxon>
        <taxon>Sordariomycetes</taxon>
        <taxon>Sordariomycetidae</taxon>
        <taxon>Sordariales</taxon>
        <taxon>Lasiosphaeriaceae</taxon>
        <taxon>Apodospora</taxon>
    </lineage>
</organism>
<feature type="compositionally biased region" description="Low complexity" evidence="1">
    <location>
        <begin position="473"/>
        <end position="483"/>
    </location>
</feature>
<evidence type="ECO:0000313" key="3">
    <source>
        <dbReference type="EMBL" id="KAK3314485.1"/>
    </source>
</evidence>
<feature type="domain" description="DUF8212" evidence="2">
    <location>
        <begin position="253"/>
        <end position="311"/>
    </location>
</feature>
<evidence type="ECO:0000259" key="2">
    <source>
        <dbReference type="Pfam" id="PF26640"/>
    </source>
</evidence>
<dbReference type="PANTHER" id="PTHR10622">
    <property type="entry name" value="HET DOMAIN-CONTAINING PROTEIN"/>
    <property type="match status" value="1"/>
</dbReference>
<protein>
    <recommendedName>
        <fullName evidence="2">DUF8212 domain-containing protein</fullName>
    </recommendedName>
</protein>
<dbReference type="Proteomes" id="UP001283341">
    <property type="component" value="Unassembled WGS sequence"/>
</dbReference>
<reference evidence="3" key="1">
    <citation type="journal article" date="2023" name="Mol. Phylogenet. Evol.">
        <title>Genome-scale phylogeny and comparative genomics of the fungal order Sordariales.</title>
        <authorList>
            <person name="Hensen N."/>
            <person name="Bonometti L."/>
            <person name="Westerberg I."/>
            <person name="Brannstrom I.O."/>
            <person name="Guillou S."/>
            <person name="Cros-Aarteil S."/>
            <person name="Calhoun S."/>
            <person name="Haridas S."/>
            <person name="Kuo A."/>
            <person name="Mondo S."/>
            <person name="Pangilinan J."/>
            <person name="Riley R."/>
            <person name="LaButti K."/>
            <person name="Andreopoulos B."/>
            <person name="Lipzen A."/>
            <person name="Chen C."/>
            <person name="Yan M."/>
            <person name="Daum C."/>
            <person name="Ng V."/>
            <person name="Clum A."/>
            <person name="Steindorff A."/>
            <person name="Ohm R.A."/>
            <person name="Martin F."/>
            <person name="Silar P."/>
            <person name="Natvig D.O."/>
            <person name="Lalanne C."/>
            <person name="Gautier V."/>
            <person name="Ament-Velasquez S.L."/>
            <person name="Kruys A."/>
            <person name="Hutchinson M.I."/>
            <person name="Powell A.J."/>
            <person name="Barry K."/>
            <person name="Miller A.N."/>
            <person name="Grigoriev I.V."/>
            <person name="Debuchy R."/>
            <person name="Gladieux P."/>
            <person name="Hiltunen Thoren M."/>
            <person name="Johannesson H."/>
        </authorList>
    </citation>
    <scope>NUCLEOTIDE SEQUENCE</scope>
    <source>
        <strain evidence="3">CBS 118394</strain>
    </source>
</reference>
<comment type="caution">
    <text evidence="3">The sequence shown here is derived from an EMBL/GenBank/DDBJ whole genome shotgun (WGS) entry which is preliminary data.</text>
</comment>
<feature type="compositionally biased region" description="Basic residues" evidence="1">
    <location>
        <begin position="717"/>
        <end position="743"/>
    </location>
</feature>